<keyword evidence="2" id="KW-1185">Reference proteome</keyword>
<comment type="caution">
    <text evidence="1">The sequence shown here is derived from an EMBL/GenBank/DDBJ whole genome shotgun (WGS) entry which is preliminary data.</text>
</comment>
<gene>
    <name evidence="1" type="ORF">Ate02nite_59020</name>
</gene>
<dbReference type="RefSeq" id="WP_203811075.1">
    <property type="nucleotide sequence ID" value="NZ_BOMY01000038.1"/>
</dbReference>
<dbReference type="EMBL" id="BOMY01000038">
    <property type="protein sequence ID" value="GIF23172.1"/>
    <property type="molecule type" value="Genomic_DNA"/>
</dbReference>
<sequence length="124" mass="13169">MPDRGAELGVDLYWLSTVANDDLPSVANVFTDASTNLSSAGASVDALMRRPSAFGGGTSPIFEGWHGLHATTLRFLNDTVDSLEDTSRALNLAIDHYTDTDTEAKRAFDEKTAQLGAATPAPVK</sequence>
<dbReference type="AlphaFoldDB" id="A0A919NTB8"/>
<accession>A0A919NTB8</accession>
<evidence type="ECO:0000313" key="2">
    <source>
        <dbReference type="Proteomes" id="UP000623608"/>
    </source>
</evidence>
<protein>
    <submittedName>
        <fullName evidence="1">Uncharacterized protein</fullName>
    </submittedName>
</protein>
<proteinExistence type="predicted"/>
<organism evidence="1 2">
    <name type="scientific">Paractinoplanes tereljensis</name>
    <dbReference type="NCBI Taxonomy" id="571912"/>
    <lineage>
        <taxon>Bacteria</taxon>
        <taxon>Bacillati</taxon>
        <taxon>Actinomycetota</taxon>
        <taxon>Actinomycetes</taxon>
        <taxon>Micromonosporales</taxon>
        <taxon>Micromonosporaceae</taxon>
        <taxon>Paractinoplanes</taxon>
    </lineage>
</organism>
<name>A0A919NTB8_9ACTN</name>
<reference evidence="1" key="1">
    <citation type="submission" date="2021-01" db="EMBL/GenBank/DDBJ databases">
        <title>Whole genome shotgun sequence of Actinoplanes tereljensis NBRC 105297.</title>
        <authorList>
            <person name="Komaki H."/>
            <person name="Tamura T."/>
        </authorList>
    </citation>
    <scope>NUCLEOTIDE SEQUENCE</scope>
    <source>
        <strain evidence="1">NBRC 105297</strain>
    </source>
</reference>
<dbReference type="Proteomes" id="UP000623608">
    <property type="component" value="Unassembled WGS sequence"/>
</dbReference>
<evidence type="ECO:0000313" key="1">
    <source>
        <dbReference type="EMBL" id="GIF23172.1"/>
    </source>
</evidence>